<accession>L9JBQ6</accession>
<evidence type="ECO:0000313" key="3">
    <source>
        <dbReference type="Proteomes" id="UP000011518"/>
    </source>
</evidence>
<sequence length="235" mass="24744">MEEASTLHRMLQHPPELLQEPVGAQVPSAARGRALRGAVTGAPVRGAPEDSAAGSGLRDEEKEEGEESAFGEHLPCARYLPRELQTQYRLVLTSGPCRAPAGPSSDAIGTSGRYRHRCSSLNSIAPLLLMLRASPSQGAPCVLDTVHAWHWPLRAVSTLAWLGLSFPLCTMGTLSLGLCSLTAGAAHAPVSASSTRACSAHLAQVTQPGPTGTTQGDPTRVLTTHRRKEGNYSSP</sequence>
<evidence type="ECO:0000313" key="2">
    <source>
        <dbReference type="EMBL" id="ELW47995.1"/>
    </source>
</evidence>
<dbReference type="EMBL" id="KB321078">
    <property type="protein sequence ID" value="ELW47995.1"/>
    <property type="molecule type" value="Genomic_DNA"/>
</dbReference>
<protein>
    <submittedName>
        <fullName evidence="2">Uncharacterized protein</fullName>
    </submittedName>
</protein>
<reference evidence="3" key="2">
    <citation type="journal article" date="2013" name="Nat. Commun.">
        <title>Genome of the Chinese tree shrew.</title>
        <authorList>
            <person name="Fan Y."/>
            <person name="Huang Z.Y."/>
            <person name="Cao C.C."/>
            <person name="Chen C.S."/>
            <person name="Chen Y.X."/>
            <person name="Fan D.D."/>
            <person name="He J."/>
            <person name="Hou H.L."/>
            <person name="Hu L."/>
            <person name="Hu X.T."/>
            <person name="Jiang X.T."/>
            <person name="Lai R."/>
            <person name="Lang Y.S."/>
            <person name="Liang B."/>
            <person name="Liao S.G."/>
            <person name="Mu D."/>
            <person name="Ma Y.Y."/>
            <person name="Niu Y.Y."/>
            <person name="Sun X.Q."/>
            <person name="Xia J.Q."/>
            <person name="Xiao J."/>
            <person name="Xiong Z.Q."/>
            <person name="Xu L."/>
            <person name="Yang L."/>
            <person name="Zhang Y."/>
            <person name="Zhao W."/>
            <person name="Zhao X.D."/>
            <person name="Zheng Y.T."/>
            <person name="Zhou J.M."/>
            <person name="Zhu Y.B."/>
            <person name="Zhang G.J."/>
            <person name="Wang J."/>
            <person name="Yao Y.G."/>
        </authorList>
    </citation>
    <scope>NUCLEOTIDE SEQUENCE [LARGE SCALE GENOMIC DNA]</scope>
</reference>
<feature type="region of interest" description="Disordered" evidence="1">
    <location>
        <begin position="1"/>
        <end position="70"/>
    </location>
</feature>
<feature type="region of interest" description="Disordered" evidence="1">
    <location>
        <begin position="205"/>
        <end position="235"/>
    </location>
</feature>
<feature type="compositionally biased region" description="Low complexity" evidence="1">
    <location>
        <begin position="205"/>
        <end position="219"/>
    </location>
</feature>
<organism evidence="2 3">
    <name type="scientific">Tupaia chinensis</name>
    <name type="common">Chinese tree shrew</name>
    <name type="synonym">Tupaia belangeri chinensis</name>
    <dbReference type="NCBI Taxonomy" id="246437"/>
    <lineage>
        <taxon>Eukaryota</taxon>
        <taxon>Metazoa</taxon>
        <taxon>Chordata</taxon>
        <taxon>Craniata</taxon>
        <taxon>Vertebrata</taxon>
        <taxon>Euteleostomi</taxon>
        <taxon>Mammalia</taxon>
        <taxon>Eutheria</taxon>
        <taxon>Euarchontoglires</taxon>
        <taxon>Scandentia</taxon>
        <taxon>Tupaiidae</taxon>
        <taxon>Tupaia</taxon>
    </lineage>
</organism>
<dbReference type="InParanoid" id="L9JBQ6"/>
<dbReference type="AlphaFoldDB" id="L9JBQ6"/>
<gene>
    <name evidence="2" type="ORF">TREES_T100010108</name>
</gene>
<name>L9JBQ6_TUPCH</name>
<proteinExistence type="predicted"/>
<keyword evidence="3" id="KW-1185">Reference proteome</keyword>
<evidence type="ECO:0000256" key="1">
    <source>
        <dbReference type="SAM" id="MobiDB-lite"/>
    </source>
</evidence>
<reference evidence="3" key="1">
    <citation type="submission" date="2012-07" db="EMBL/GenBank/DDBJ databases">
        <title>Genome of the Chinese tree shrew, a rising model animal genetically related to primates.</title>
        <authorList>
            <person name="Zhang G."/>
            <person name="Fan Y."/>
            <person name="Yao Y."/>
            <person name="Huang Z."/>
        </authorList>
    </citation>
    <scope>NUCLEOTIDE SEQUENCE [LARGE SCALE GENOMIC DNA]</scope>
</reference>
<dbReference type="Proteomes" id="UP000011518">
    <property type="component" value="Unassembled WGS sequence"/>
</dbReference>